<dbReference type="EMBL" id="JAAORC010000002">
    <property type="protein sequence ID" value="MBO8223126.1"/>
    <property type="molecule type" value="Genomic_DNA"/>
</dbReference>
<evidence type="ECO:0000313" key="1">
    <source>
        <dbReference type="EMBL" id="MBO8223126.1"/>
    </source>
</evidence>
<dbReference type="RefSeq" id="WP_100883819.1">
    <property type="nucleotide sequence ID" value="NZ_JAAORC010000002.1"/>
</dbReference>
<sequence length="237" mass="26871">MSEKLFRLKLPLINNGLISALRNPDTVSIEEVNCTVDLTNLSTLIDQLILEKVIGANLDARLVECVHTTFKSLPSHILTDMRIWHWLCVIRYPNIPWLRWRGSIPIDPEDGFTVGTGKKHVPSLRFLGTSSINGHSRNTFSRLFFAADRMMDNNLSDYSLVKKLFTSQELHLGLSDREFGLIPKINRILTEKLVELPDSKVRIAIRKLNSLGGSICLDLLSEEQLQHLIDTQSEEVA</sequence>
<proteinExistence type="predicted"/>
<gene>
    <name evidence="1" type="ORF">HA142_06325</name>
</gene>
<organism evidence="1 2">
    <name type="scientific">Prochlorococcus marinus str. XMU1401</name>
    <dbReference type="NCBI Taxonomy" id="2052594"/>
    <lineage>
        <taxon>Bacteria</taxon>
        <taxon>Bacillati</taxon>
        <taxon>Cyanobacteriota</taxon>
        <taxon>Cyanophyceae</taxon>
        <taxon>Synechococcales</taxon>
        <taxon>Prochlorococcaceae</taxon>
        <taxon>Prochlorococcus</taxon>
    </lineage>
</organism>
<name>A0A8I1X0F0_PROMR</name>
<accession>A0A8I1X0F0</accession>
<evidence type="ECO:0000313" key="2">
    <source>
        <dbReference type="Proteomes" id="UP000666562"/>
    </source>
</evidence>
<dbReference type="Proteomes" id="UP000666562">
    <property type="component" value="Unassembled WGS sequence"/>
</dbReference>
<dbReference type="Pfam" id="PF19866">
    <property type="entry name" value="DUF6339"/>
    <property type="match status" value="1"/>
</dbReference>
<reference evidence="1" key="1">
    <citation type="submission" date="2020-03" db="EMBL/GenBank/DDBJ databases">
        <title>Genome differentiation and subclade ecological adaptation of Prochlorococcus HLII clade in the global ocean.</title>
        <authorList>
            <person name="Yan W."/>
            <person name="Fen X."/>
            <person name="Zhang W."/>
        </authorList>
    </citation>
    <scope>NUCLEOTIDE SEQUENCE</scope>
    <source>
        <strain evidence="1">XMU1401</strain>
    </source>
</reference>
<dbReference type="InterPro" id="IPR045920">
    <property type="entry name" value="DUF6339"/>
</dbReference>
<comment type="caution">
    <text evidence="1">The sequence shown here is derived from an EMBL/GenBank/DDBJ whole genome shotgun (WGS) entry which is preliminary data.</text>
</comment>
<protein>
    <submittedName>
        <fullName evidence="1">Uncharacterized protein</fullName>
    </submittedName>
</protein>
<dbReference type="AlphaFoldDB" id="A0A8I1X0F0"/>